<keyword evidence="2" id="KW-1185">Reference proteome</keyword>
<dbReference type="AlphaFoldDB" id="A0A511VCJ5"/>
<evidence type="ECO:0000313" key="1">
    <source>
        <dbReference type="EMBL" id="GEN36584.1"/>
    </source>
</evidence>
<sequence length="145" mass="16646">MEMNEKYVVGEQEFKPLNDYVTPYKQAKEHMELLLKLKESGVKVEQEISALAKRMNKMLGIEPENMGFATVKSIRQPIMVKMYMSQANISEYIKRQPSYGYNIDVQEKHSESDIQVYVPASEIVEFVNVAGKVVGYKIRGDEACE</sequence>
<organism evidence="1 2">
    <name type="scientific">Aneurinibacillus danicus</name>
    <dbReference type="NCBI Taxonomy" id="267746"/>
    <lineage>
        <taxon>Bacteria</taxon>
        <taxon>Bacillati</taxon>
        <taxon>Bacillota</taxon>
        <taxon>Bacilli</taxon>
        <taxon>Bacillales</taxon>
        <taxon>Paenibacillaceae</taxon>
        <taxon>Aneurinibacillus group</taxon>
        <taxon>Aneurinibacillus</taxon>
    </lineage>
</organism>
<reference evidence="1 2" key="1">
    <citation type="submission" date="2019-07" db="EMBL/GenBank/DDBJ databases">
        <title>Whole genome shotgun sequence of Aneurinibacillus danicus NBRC 102444.</title>
        <authorList>
            <person name="Hosoyama A."/>
            <person name="Uohara A."/>
            <person name="Ohji S."/>
            <person name="Ichikawa N."/>
        </authorList>
    </citation>
    <scope>NUCLEOTIDE SEQUENCE [LARGE SCALE GENOMIC DNA]</scope>
    <source>
        <strain evidence="1 2">NBRC 102444</strain>
    </source>
</reference>
<dbReference type="Proteomes" id="UP000321157">
    <property type="component" value="Unassembled WGS sequence"/>
</dbReference>
<comment type="caution">
    <text evidence="1">The sequence shown here is derived from an EMBL/GenBank/DDBJ whole genome shotgun (WGS) entry which is preliminary data.</text>
</comment>
<proteinExistence type="predicted"/>
<dbReference type="EMBL" id="BJXX01000202">
    <property type="protein sequence ID" value="GEN36584.1"/>
    <property type="molecule type" value="Genomic_DNA"/>
</dbReference>
<accession>A0A511VCJ5</accession>
<name>A0A511VCJ5_9BACL</name>
<gene>
    <name evidence="1" type="ORF">ADA01nite_40440</name>
</gene>
<protein>
    <submittedName>
        <fullName evidence="1">Uncharacterized protein</fullName>
    </submittedName>
</protein>
<evidence type="ECO:0000313" key="2">
    <source>
        <dbReference type="Proteomes" id="UP000321157"/>
    </source>
</evidence>